<dbReference type="AlphaFoldDB" id="A0AAD4BDP6"/>
<gene>
    <name evidence="2" type="ORF">L210DRAFT_3558909</name>
    <name evidence="1" type="ORF">L210DRAFT_3572466</name>
</gene>
<dbReference type="EMBL" id="WHUW01000136">
    <property type="protein sequence ID" value="KAF8421873.1"/>
    <property type="molecule type" value="Genomic_DNA"/>
</dbReference>
<dbReference type="EMBL" id="WHUW01000042">
    <property type="protein sequence ID" value="KAF8432266.1"/>
    <property type="molecule type" value="Genomic_DNA"/>
</dbReference>
<reference evidence="1" key="2">
    <citation type="journal article" date="2020" name="Nat. Commun.">
        <title>Large-scale genome sequencing of mycorrhizal fungi provides insights into the early evolution of symbiotic traits.</title>
        <authorList>
            <person name="Miyauchi S."/>
            <person name="Kiss E."/>
            <person name="Kuo A."/>
            <person name="Drula E."/>
            <person name="Kohler A."/>
            <person name="Sanchez-Garcia M."/>
            <person name="Morin E."/>
            <person name="Andreopoulos B."/>
            <person name="Barry K.W."/>
            <person name="Bonito G."/>
            <person name="Buee M."/>
            <person name="Carver A."/>
            <person name="Chen C."/>
            <person name="Cichocki N."/>
            <person name="Clum A."/>
            <person name="Culley D."/>
            <person name="Crous P.W."/>
            <person name="Fauchery L."/>
            <person name="Girlanda M."/>
            <person name="Hayes R.D."/>
            <person name="Keri Z."/>
            <person name="LaButti K."/>
            <person name="Lipzen A."/>
            <person name="Lombard V."/>
            <person name="Magnuson J."/>
            <person name="Maillard F."/>
            <person name="Murat C."/>
            <person name="Nolan M."/>
            <person name="Ohm R.A."/>
            <person name="Pangilinan J."/>
            <person name="Pereira M.F."/>
            <person name="Perotto S."/>
            <person name="Peter M."/>
            <person name="Pfister S."/>
            <person name="Riley R."/>
            <person name="Sitrit Y."/>
            <person name="Stielow J.B."/>
            <person name="Szollosi G."/>
            <person name="Zifcakova L."/>
            <person name="Stursova M."/>
            <person name="Spatafora J.W."/>
            <person name="Tedersoo L."/>
            <person name="Vaario L.M."/>
            <person name="Yamada A."/>
            <person name="Yan M."/>
            <person name="Wang P."/>
            <person name="Xu J."/>
            <person name="Bruns T."/>
            <person name="Baldrian P."/>
            <person name="Vilgalys R."/>
            <person name="Dunand C."/>
            <person name="Henrissat B."/>
            <person name="Grigoriev I.V."/>
            <person name="Hibbett D."/>
            <person name="Nagy L.G."/>
            <person name="Martin F.M."/>
        </authorList>
    </citation>
    <scope>NUCLEOTIDE SEQUENCE</scope>
    <source>
        <strain evidence="1">BED1</strain>
    </source>
</reference>
<comment type="caution">
    <text evidence="1">The sequence shown here is derived from an EMBL/GenBank/DDBJ whole genome shotgun (WGS) entry which is preliminary data.</text>
</comment>
<organism evidence="1 3">
    <name type="scientific">Boletus edulis BED1</name>
    <dbReference type="NCBI Taxonomy" id="1328754"/>
    <lineage>
        <taxon>Eukaryota</taxon>
        <taxon>Fungi</taxon>
        <taxon>Dikarya</taxon>
        <taxon>Basidiomycota</taxon>
        <taxon>Agaricomycotina</taxon>
        <taxon>Agaricomycetes</taxon>
        <taxon>Agaricomycetidae</taxon>
        <taxon>Boletales</taxon>
        <taxon>Boletineae</taxon>
        <taxon>Boletaceae</taxon>
        <taxon>Boletoideae</taxon>
        <taxon>Boletus</taxon>
    </lineage>
</organism>
<evidence type="ECO:0000313" key="2">
    <source>
        <dbReference type="EMBL" id="KAF8432266.1"/>
    </source>
</evidence>
<reference evidence="1" key="1">
    <citation type="submission" date="2019-10" db="EMBL/GenBank/DDBJ databases">
        <authorList>
            <consortium name="DOE Joint Genome Institute"/>
            <person name="Kuo A."/>
            <person name="Miyauchi S."/>
            <person name="Kiss E."/>
            <person name="Drula E."/>
            <person name="Kohler A."/>
            <person name="Sanchez-Garcia M."/>
            <person name="Andreopoulos B."/>
            <person name="Barry K.W."/>
            <person name="Bonito G."/>
            <person name="Buee M."/>
            <person name="Carver A."/>
            <person name="Chen C."/>
            <person name="Cichocki N."/>
            <person name="Clum A."/>
            <person name="Culley D."/>
            <person name="Crous P.W."/>
            <person name="Fauchery L."/>
            <person name="Girlanda M."/>
            <person name="Hayes R."/>
            <person name="Keri Z."/>
            <person name="LaButti K."/>
            <person name="Lipzen A."/>
            <person name="Lombard V."/>
            <person name="Magnuson J."/>
            <person name="Maillard F."/>
            <person name="Morin E."/>
            <person name="Murat C."/>
            <person name="Nolan M."/>
            <person name="Ohm R."/>
            <person name="Pangilinan J."/>
            <person name="Pereira M."/>
            <person name="Perotto S."/>
            <person name="Peter M."/>
            <person name="Riley R."/>
            <person name="Sitrit Y."/>
            <person name="Stielow B."/>
            <person name="Szollosi G."/>
            <person name="Zifcakova L."/>
            <person name="Stursova M."/>
            <person name="Spatafora J.W."/>
            <person name="Tedersoo L."/>
            <person name="Vaario L.-M."/>
            <person name="Yamada A."/>
            <person name="Yan M."/>
            <person name="Wang P."/>
            <person name="Xu J."/>
            <person name="Bruns T."/>
            <person name="Baldrian P."/>
            <person name="Vilgalys R."/>
            <person name="Henrissat B."/>
            <person name="Grigoriev I.V."/>
            <person name="Hibbett D."/>
            <person name="Nagy L.G."/>
            <person name="Martin F.M."/>
        </authorList>
    </citation>
    <scope>NUCLEOTIDE SEQUENCE</scope>
    <source>
        <strain evidence="1">BED1</strain>
    </source>
</reference>
<name>A0AAD4BDP6_BOLED</name>
<keyword evidence="3" id="KW-1185">Reference proteome</keyword>
<evidence type="ECO:0000313" key="1">
    <source>
        <dbReference type="EMBL" id="KAF8421873.1"/>
    </source>
</evidence>
<evidence type="ECO:0000313" key="3">
    <source>
        <dbReference type="Proteomes" id="UP001194468"/>
    </source>
</evidence>
<accession>A0AAD4BDP6</accession>
<sequence length="97" mass="11497">MIAPRCILTCYVLWVRRTRAVYPRYKRGTKRLAVEDWELFKPWLGSSSPRTDSNGHDCFLCVYIPSNLVIWIGRFVLTWSSTYTYICTKSATKWCHR</sequence>
<proteinExistence type="predicted"/>
<protein>
    <submittedName>
        <fullName evidence="1">Uncharacterized protein</fullName>
    </submittedName>
</protein>
<dbReference type="Proteomes" id="UP001194468">
    <property type="component" value="Unassembled WGS sequence"/>
</dbReference>